<evidence type="ECO:0000313" key="1">
    <source>
        <dbReference type="EMBL" id="GAA2028388.1"/>
    </source>
</evidence>
<accession>A0ABN2U3A3</accession>
<evidence type="ECO:0000313" key="2">
    <source>
        <dbReference type="Proteomes" id="UP001501196"/>
    </source>
</evidence>
<dbReference type="Pfam" id="PF14026">
    <property type="entry name" value="SCO4226-like"/>
    <property type="match status" value="1"/>
</dbReference>
<name>A0ABN2U3A3_9MICO</name>
<dbReference type="Gene3D" id="3.30.70.3090">
    <property type="entry name" value="ORF SCO4226, nickel-binding ferredoxin-like monomer"/>
    <property type="match status" value="1"/>
</dbReference>
<comment type="caution">
    <text evidence="1">The sequence shown here is derived from an EMBL/GenBank/DDBJ whole genome shotgun (WGS) entry which is preliminary data.</text>
</comment>
<gene>
    <name evidence="1" type="ORF">GCM10009819_09990</name>
</gene>
<keyword evidence="2" id="KW-1185">Reference proteome</keyword>
<dbReference type="RefSeq" id="WP_344369899.1">
    <property type="nucleotide sequence ID" value="NZ_BAAAPW010000001.1"/>
</dbReference>
<dbReference type="InterPro" id="IPR042557">
    <property type="entry name" value="SCO4226"/>
</dbReference>
<proteinExistence type="predicted"/>
<dbReference type="EMBL" id="BAAAPW010000001">
    <property type="protein sequence ID" value="GAA2028388.1"/>
    <property type="molecule type" value="Genomic_DNA"/>
</dbReference>
<sequence length="90" mass="10045">MPRYIVERTFPDGLSVPPDATGAAAMLKVVDRNAERGVTWLHSYVTGDTKHTFCVYDGPDPEAIRAAAELNSFPVDRITEVRVLDPYFTF</sequence>
<protein>
    <submittedName>
        <fullName evidence="1">DUF4242 domain-containing protein</fullName>
    </submittedName>
</protein>
<reference evidence="1 2" key="1">
    <citation type="journal article" date="2019" name="Int. J. Syst. Evol. Microbiol.">
        <title>The Global Catalogue of Microorganisms (GCM) 10K type strain sequencing project: providing services to taxonomists for standard genome sequencing and annotation.</title>
        <authorList>
            <consortium name="The Broad Institute Genomics Platform"/>
            <consortium name="The Broad Institute Genome Sequencing Center for Infectious Disease"/>
            <person name="Wu L."/>
            <person name="Ma J."/>
        </authorList>
    </citation>
    <scope>NUCLEOTIDE SEQUENCE [LARGE SCALE GENOMIC DNA]</scope>
    <source>
        <strain evidence="1 2">JCM 15672</strain>
    </source>
</reference>
<dbReference type="Proteomes" id="UP001501196">
    <property type="component" value="Unassembled WGS sequence"/>
</dbReference>
<organism evidence="1 2">
    <name type="scientific">Agromyces tropicus</name>
    <dbReference type="NCBI Taxonomy" id="555371"/>
    <lineage>
        <taxon>Bacteria</taxon>
        <taxon>Bacillati</taxon>
        <taxon>Actinomycetota</taxon>
        <taxon>Actinomycetes</taxon>
        <taxon>Micrococcales</taxon>
        <taxon>Microbacteriaceae</taxon>
        <taxon>Agromyces</taxon>
    </lineage>
</organism>
<dbReference type="InterPro" id="IPR025336">
    <property type="entry name" value="SCO4226-like"/>
</dbReference>